<evidence type="ECO:0000313" key="1">
    <source>
        <dbReference type="EMBL" id="CCA88634.1"/>
    </source>
</evidence>
<sequence length="411" mass="46158">MADKSDLVINHLSEIYKHRELVAAAYHHGSVDASDDPDGGRGLYRLNQARILVPYREGTYRLATSLAKHLDEVLQVERLYSVVGADVADLAKRLPEIANFVAHAAFDGRTDDADRYIDEFDRAVFELADSVTGALQLLRILADNSFANVSTYAEKRRQNEFYLERVERISEALGAIQSNDMIQSLESTPEGERLLESYRSQIANHLSEWRAQLLDITAILREYLFRTRQIELIARRMRAFELFLKRTPYYAPADLDATTDAPQWVRRAVGFSLVAHASVQDAAQEELLLDIARSIPAVKPPSVNPPRLGTLLPDASVLPDEFEAQTKPWQEAMSALLEAVDATPISALTWKAERPEIAALDDDIWLLCLLHEEALHRKRSANVCFEPVAASADRLSGMIRITDILISKGRQ</sequence>
<name>G3A411_9RALS</name>
<reference evidence="1" key="2">
    <citation type="submission" date="2011-04" db="EMBL/GenBank/DDBJ databases">
        <authorList>
            <person name="Genoscope - CEA"/>
        </authorList>
    </citation>
    <scope>NUCLEOTIDE SEQUENCE</scope>
    <source>
        <strain evidence="1">R24</strain>
    </source>
</reference>
<dbReference type="RefSeq" id="WP_197331717.1">
    <property type="nucleotide sequence ID" value="NZ_CP115944.1"/>
</dbReference>
<dbReference type="AlphaFoldDB" id="G3A411"/>
<proteinExistence type="predicted"/>
<accession>G3A411</accession>
<reference evidence="1" key="1">
    <citation type="journal article" date="2011" name="PLoS ONE">
        <title>Ralstonia syzygii, the Blood Disease Bacterium and some Asian R. solanacearum strains form a single genomic species despite divergent lifestyles.</title>
        <authorList>
            <person name="Remenant B."/>
            <person name="de Cambiaire J.C."/>
            <person name="Cellier G."/>
            <person name="Jacobs J.M."/>
            <person name="Mangenot S."/>
            <person name="Barbe V."/>
            <person name="Lajus A."/>
            <person name="Vallenet D."/>
            <person name="Medigue C."/>
            <person name="Fegan M."/>
            <person name="Allen C."/>
            <person name="Prior P."/>
        </authorList>
    </citation>
    <scope>NUCLEOTIDE SEQUENCE</scope>
    <source>
        <strain evidence="1">R24</strain>
    </source>
</reference>
<organism evidence="1">
    <name type="scientific">Ralstonia syzygii R24</name>
    <dbReference type="NCBI Taxonomy" id="907261"/>
    <lineage>
        <taxon>Bacteria</taxon>
        <taxon>Pseudomonadati</taxon>
        <taxon>Pseudomonadota</taxon>
        <taxon>Betaproteobacteria</taxon>
        <taxon>Burkholderiales</taxon>
        <taxon>Burkholderiaceae</taxon>
        <taxon>Ralstonia</taxon>
        <taxon>Ralstonia solanacearum species complex</taxon>
    </lineage>
</organism>
<gene>
    <name evidence="1" type="ORF">RALSY_30385</name>
</gene>
<protein>
    <submittedName>
        <fullName evidence="1">Uncharacterized protein</fullName>
    </submittedName>
</protein>
<dbReference type="EMBL" id="FR854088">
    <property type="protein sequence ID" value="CCA88634.1"/>
    <property type="molecule type" value="Genomic_DNA"/>
</dbReference>